<comment type="caution">
    <text evidence="3">The sequence shown here is derived from an EMBL/GenBank/DDBJ whole genome shotgun (WGS) entry which is preliminary data.</text>
</comment>
<protein>
    <recommendedName>
        <fullName evidence="2">EGF-like domain-containing protein</fullName>
    </recommendedName>
</protein>
<dbReference type="Proteomes" id="UP000828390">
    <property type="component" value="Unassembled WGS sequence"/>
</dbReference>
<keyword evidence="1" id="KW-0245">EGF-like domain</keyword>
<keyword evidence="1" id="KW-1015">Disulfide bond</keyword>
<evidence type="ECO:0000313" key="4">
    <source>
        <dbReference type="Proteomes" id="UP000828390"/>
    </source>
</evidence>
<reference evidence="3" key="2">
    <citation type="submission" date="2020-11" db="EMBL/GenBank/DDBJ databases">
        <authorList>
            <person name="McCartney M.A."/>
            <person name="Auch B."/>
            <person name="Kono T."/>
            <person name="Mallez S."/>
            <person name="Becker A."/>
            <person name="Gohl D.M."/>
            <person name="Silverstein K.A.T."/>
            <person name="Koren S."/>
            <person name="Bechman K.B."/>
            <person name="Herman A."/>
            <person name="Abrahante J.E."/>
            <person name="Garbe J."/>
        </authorList>
    </citation>
    <scope>NUCLEOTIDE SEQUENCE</scope>
    <source>
        <strain evidence="3">Duluth1</strain>
        <tissue evidence="3">Whole animal</tissue>
    </source>
</reference>
<dbReference type="Gene3D" id="2.10.25.10">
    <property type="entry name" value="Laminin"/>
    <property type="match status" value="1"/>
</dbReference>
<name>A0A9D4DEG0_DREPO</name>
<proteinExistence type="predicted"/>
<gene>
    <name evidence="3" type="ORF">DPMN_181630</name>
</gene>
<organism evidence="3 4">
    <name type="scientific">Dreissena polymorpha</name>
    <name type="common">Zebra mussel</name>
    <name type="synonym">Mytilus polymorpha</name>
    <dbReference type="NCBI Taxonomy" id="45954"/>
    <lineage>
        <taxon>Eukaryota</taxon>
        <taxon>Metazoa</taxon>
        <taxon>Spiralia</taxon>
        <taxon>Lophotrochozoa</taxon>
        <taxon>Mollusca</taxon>
        <taxon>Bivalvia</taxon>
        <taxon>Autobranchia</taxon>
        <taxon>Heteroconchia</taxon>
        <taxon>Euheterodonta</taxon>
        <taxon>Imparidentia</taxon>
        <taxon>Neoheterodontei</taxon>
        <taxon>Myida</taxon>
        <taxon>Dreissenoidea</taxon>
        <taxon>Dreissenidae</taxon>
        <taxon>Dreissena</taxon>
    </lineage>
</organism>
<comment type="caution">
    <text evidence="1">Lacks conserved residue(s) required for the propagation of feature annotation.</text>
</comment>
<feature type="disulfide bond" evidence="1">
    <location>
        <begin position="31"/>
        <end position="48"/>
    </location>
</feature>
<dbReference type="AlphaFoldDB" id="A0A9D4DEG0"/>
<dbReference type="EMBL" id="JAIWYP010000010">
    <property type="protein sequence ID" value="KAH3747208.1"/>
    <property type="molecule type" value="Genomic_DNA"/>
</dbReference>
<evidence type="ECO:0000256" key="1">
    <source>
        <dbReference type="PROSITE-ProRule" id="PRU00076"/>
    </source>
</evidence>
<keyword evidence="4" id="KW-1185">Reference proteome</keyword>
<reference evidence="3" key="1">
    <citation type="journal article" date="2019" name="bioRxiv">
        <title>The Genome of the Zebra Mussel, Dreissena polymorpha: A Resource for Invasive Species Research.</title>
        <authorList>
            <person name="McCartney M.A."/>
            <person name="Auch B."/>
            <person name="Kono T."/>
            <person name="Mallez S."/>
            <person name="Zhang Y."/>
            <person name="Obille A."/>
            <person name="Becker A."/>
            <person name="Abrahante J.E."/>
            <person name="Garbe J."/>
            <person name="Badalamenti J.P."/>
            <person name="Herman A."/>
            <person name="Mangelson H."/>
            <person name="Liachko I."/>
            <person name="Sullivan S."/>
            <person name="Sone E.D."/>
            <person name="Koren S."/>
            <person name="Silverstein K.A.T."/>
            <person name="Beckman K.B."/>
            <person name="Gohl D.M."/>
        </authorList>
    </citation>
    <scope>NUCLEOTIDE SEQUENCE</scope>
    <source>
        <strain evidence="3">Duluth1</strain>
        <tissue evidence="3">Whole animal</tissue>
    </source>
</reference>
<accession>A0A9D4DEG0</accession>
<dbReference type="SUPFAM" id="SSF57196">
    <property type="entry name" value="EGF/Laminin"/>
    <property type="match status" value="1"/>
</dbReference>
<dbReference type="InterPro" id="IPR000742">
    <property type="entry name" value="EGF"/>
</dbReference>
<dbReference type="Pfam" id="PF00008">
    <property type="entry name" value="EGF"/>
    <property type="match status" value="1"/>
</dbReference>
<evidence type="ECO:0000259" key="2">
    <source>
        <dbReference type="PROSITE" id="PS50026"/>
    </source>
</evidence>
<sequence>MKNGFVWLPLDTGYYGDTCSSMFRICNANPCTNNGSCVQGAGPEDYTCSCPDGKYLVYDILRIRDECWVRMALMMRG</sequence>
<dbReference type="PROSITE" id="PS50026">
    <property type="entry name" value="EGF_3"/>
    <property type="match status" value="1"/>
</dbReference>
<evidence type="ECO:0000313" key="3">
    <source>
        <dbReference type="EMBL" id="KAH3747208.1"/>
    </source>
</evidence>
<feature type="domain" description="EGF-like" evidence="2">
    <location>
        <begin position="22"/>
        <end position="60"/>
    </location>
</feature>